<evidence type="ECO:0000313" key="2">
    <source>
        <dbReference type="WBParaSite" id="Hba_02136"/>
    </source>
</evidence>
<name>A0A1I7WBS5_HETBA</name>
<dbReference type="WBParaSite" id="Hba_02136">
    <property type="protein sequence ID" value="Hba_02136"/>
    <property type="gene ID" value="Hba_02136"/>
</dbReference>
<dbReference type="AlphaFoldDB" id="A0A1I7WBS5"/>
<proteinExistence type="predicted"/>
<dbReference type="Proteomes" id="UP000095283">
    <property type="component" value="Unplaced"/>
</dbReference>
<keyword evidence="1" id="KW-1185">Reference proteome</keyword>
<evidence type="ECO:0000313" key="1">
    <source>
        <dbReference type="Proteomes" id="UP000095283"/>
    </source>
</evidence>
<sequence>MLLISLFLTLLLRLLYYLREEVQLQINRS</sequence>
<protein>
    <submittedName>
        <fullName evidence="2">Uncharacterized protein</fullName>
    </submittedName>
</protein>
<accession>A0A1I7WBS5</accession>
<organism evidence="1 2">
    <name type="scientific">Heterorhabditis bacteriophora</name>
    <name type="common">Entomopathogenic nematode worm</name>
    <dbReference type="NCBI Taxonomy" id="37862"/>
    <lineage>
        <taxon>Eukaryota</taxon>
        <taxon>Metazoa</taxon>
        <taxon>Ecdysozoa</taxon>
        <taxon>Nematoda</taxon>
        <taxon>Chromadorea</taxon>
        <taxon>Rhabditida</taxon>
        <taxon>Rhabditina</taxon>
        <taxon>Rhabditomorpha</taxon>
        <taxon>Strongyloidea</taxon>
        <taxon>Heterorhabditidae</taxon>
        <taxon>Heterorhabditis</taxon>
    </lineage>
</organism>
<reference evidence="2" key="1">
    <citation type="submission" date="2016-11" db="UniProtKB">
        <authorList>
            <consortium name="WormBaseParasite"/>
        </authorList>
    </citation>
    <scope>IDENTIFICATION</scope>
</reference>